<comment type="caution">
    <text evidence="5">The sequence shown here is derived from an EMBL/GenBank/DDBJ whole genome shotgun (WGS) entry which is preliminary data.</text>
</comment>
<feature type="chain" id="PRO_5032355872" evidence="2">
    <location>
        <begin position="20"/>
        <end position="638"/>
    </location>
</feature>
<dbReference type="NCBIfam" id="TIGR04183">
    <property type="entry name" value="Por_Secre_tail"/>
    <property type="match status" value="1"/>
</dbReference>
<keyword evidence="1 2" id="KW-0732">Signal</keyword>
<organism evidence="5">
    <name type="scientific">Ignavibacterium album</name>
    <dbReference type="NCBI Taxonomy" id="591197"/>
    <lineage>
        <taxon>Bacteria</taxon>
        <taxon>Pseudomonadati</taxon>
        <taxon>Ignavibacteriota</taxon>
        <taxon>Ignavibacteria</taxon>
        <taxon>Ignavibacteriales</taxon>
        <taxon>Ignavibacteriaceae</taxon>
        <taxon>Ignavibacterium</taxon>
    </lineage>
</organism>
<feature type="signal peptide" evidence="2">
    <location>
        <begin position="1"/>
        <end position="19"/>
    </location>
</feature>
<dbReference type="SUPFAM" id="SSF48695">
    <property type="entry name" value="Multiheme cytochromes"/>
    <property type="match status" value="2"/>
</dbReference>
<sequence>MKLFFTISISLILIRSAFAQSILPTGTSTLFSGSGNCVLCHKSNGVAMTWNGKDVSPITYWRSTMMGNSSKDPLWRAMVAEEVNNFPQHQQMIETTCTKCHSPIGFTQAMYNGQNYYSMAQLKQDPLANDGVSCTACHQIKKDNFGTQQSYSGNYIIHADSILYGPYDNSDTTLMKAVVGYKAKYSSHIDQSELCASCHTLFTPTLNAQGNTIGSFPEQTPYLEWKNSIYPSQNIQCQSCHMPKIYDPIKISGMGSFPDRSPFWLHTFVGGNYYMLNLLKNNIDSLGLTAEPEHFDSTIARTEYSLKEQSIELTSATKFLYDENKLQIKLYIKNLTGHKIPTGIPFRRMWIHLKVEQGIGNVVFESGEWDATGKIIDYNSDYEPHYDLIDAENQVQVYEGVFVNDQQQVTYTLLRAAEFIKDNRLPPQGFTTTHPSYDSIKIVGNANDDTNFNRYGTYQGGTGGDSVTYLIPVIPNTPYRITVEVCYQSVKTELVDHIRGINHSDISKFVNMYDALPNIPFIMKREVLDIVTDVENESLTANKFYLAQNYPNPFNPTTKIRFVIPASSLNPFSQGEGTLVSLKVYDVLGNEVATLVNEEKPAGGYEVMFDASGLSSGIYFYKLNAGSLVETKKMILLR</sequence>
<dbReference type="Gene3D" id="2.60.40.4070">
    <property type="match status" value="1"/>
</dbReference>
<dbReference type="InterPro" id="IPR029467">
    <property type="entry name" value="Cyt_c7-like"/>
</dbReference>
<protein>
    <submittedName>
        <fullName evidence="5">T9SS type A sorting domain-containing protein</fullName>
    </submittedName>
</protein>
<dbReference type="InterPro" id="IPR026444">
    <property type="entry name" value="Secre_tail"/>
</dbReference>
<dbReference type="GO" id="GO:0016491">
    <property type="term" value="F:oxidoreductase activity"/>
    <property type="evidence" value="ECO:0007669"/>
    <property type="project" value="TreeGrafter"/>
</dbReference>
<proteinExistence type="predicted"/>
<dbReference type="AlphaFoldDB" id="A0A832LKF9"/>
<dbReference type="InterPro" id="IPR051829">
    <property type="entry name" value="Multiheme_Cytochr_ET"/>
</dbReference>
<dbReference type="Pfam" id="PF14522">
    <property type="entry name" value="Cytochrome_C7"/>
    <property type="match status" value="1"/>
</dbReference>
<accession>A0A832LKF9</accession>
<dbReference type="Gene3D" id="1.10.1130.10">
    <property type="entry name" value="Flavocytochrome C3, Chain A"/>
    <property type="match status" value="1"/>
</dbReference>
<name>A0A832LKF9_9BACT</name>
<evidence type="ECO:0000259" key="4">
    <source>
        <dbReference type="Pfam" id="PF18962"/>
    </source>
</evidence>
<feature type="domain" description="Cytochrome c7-like" evidence="3">
    <location>
        <begin position="87"/>
        <end position="143"/>
    </location>
</feature>
<dbReference type="EMBL" id="DSVI01000025">
    <property type="protein sequence ID" value="HGT49056.1"/>
    <property type="molecule type" value="Genomic_DNA"/>
</dbReference>
<evidence type="ECO:0000313" key="5">
    <source>
        <dbReference type="EMBL" id="HGT49056.1"/>
    </source>
</evidence>
<gene>
    <name evidence="5" type="ORF">ENS56_13550</name>
</gene>
<evidence type="ECO:0000256" key="2">
    <source>
        <dbReference type="SAM" id="SignalP"/>
    </source>
</evidence>
<dbReference type="PANTHER" id="PTHR35038">
    <property type="entry name" value="DISSIMILATORY SULFITE REDUCTASE SIRA"/>
    <property type="match status" value="1"/>
</dbReference>
<dbReference type="PANTHER" id="PTHR35038:SF8">
    <property type="entry name" value="C-TYPE POLYHEME CYTOCHROME OMCC"/>
    <property type="match status" value="1"/>
</dbReference>
<evidence type="ECO:0000256" key="1">
    <source>
        <dbReference type="ARBA" id="ARBA00022729"/>
    </source>
</evidence>
<feature type="domain" description="Secretion system C-terminal sorting" evidence="4">
    <location>
        <begin position="550"/>
        <end position="635"/>
    </location>
</feature>
<evidence type="ECO:0000259" key="3">
    <source>
        <dbReference type="Pfam" id="PF14522"/>
    </source>
</evidence>
<reference evidence="5" key="1">
    <citation type="journal article" date="2020" name="mSystems">
        <title>Genome- and Community-Level Interaction Insights into Carbon Utilization and Element Cycling Functions of Hydrothermarchaeota in Hydrothermal Sediment.</title>
        <authorList>
            <person name="Zhou Z."/>
            <person name="Liu Y."/>
            <person name="Xu W."/>
            <person name="Pan J."/>
            <person name="Luo Z.H."/>
            <person name="Li M."/>
        </authorList>
    </citation>
    <scope>NUCLEOTIDE SEQUENCE [LARGE SCALE GENOMIC DNA]</scope>
    <source>
        <strain evidence="5">SpSt-500</strain>
    </source>
</reference>
<dbReference type="Pfam" id="PF18962">
    <property type="entry name" value="Por_Secre_tail"/>
    <property type="match status" value="1"/>
</dbReference>
<dbReference type="InterPro" id="IPR036280">
    <property type="entry name" value="Multihaem_cyt_sf"/>
</dbReference>